<dbReference type="InterPro" id="IPR008828">
    <property type="entry name" value="Sin1/Avo1"/>
</dbReference>
<sequence>MSLIADPDYVIHSLRLAYLRHIDDVAGPRILSFPSIAHLDAPITGAEGALDEASSSSPSRRSGGGHAEAAPLPAHDSHVVVAGLTSARCHPELRAVHSPKLRGASLSSGASNAASASSAQPASGPAPRVGAGLKYTNTIYGAGRSGALGMRVSGRRAPSLDEPSGSSSRSRPTRRRSAALAEAAGRQAEDDSLRVSMARRGSMQSGTSGTAGAATASLMAGRRSLDVPALTLHAASGESGRHQRLVAPSSSFSDSGLSSPPLGPGSRPVERSASIAGPAPERQRDAALPQGRRRSASEGAKALLGMTRDRGAEEEEMNSHDDDVESVVSATPGLPRLESNSTVFSLASVPSSRPRPSLNLERQGSVGGGADNTPMNTRHFFTPVTEIDEPHFTSHGRSSTSDDERADAGSSVRPLHMRKISGTTDSSVPDIESSTGASSTSASSPAPHFARMRASTLPRMSPGQPQAAPPAQLEEEEAEQALAQSLDDVEPAAPILSALGLDTADESLAPVPHVTAPSDTSRDRPPAAGVARQPAPSQPRSRSQLRAAASMTGASNEYFASLKRDVRSLAARPAISSLSAQLKAQSAGPANPFSNTYAGVGARSGGGMTLTVYFPWAATQPRRAGKPSSEALSLDGSARSMQLSVRRDASMEEVVGYALACYVDEAWLPHLDDGIEAKEQDRLDNRLSTIGWALRIVEDGEVDDDYPAIDRSLLVGKFGADELAVVEATPAQVRQHLAALTPAQKAARAAVRPTPRSDVDASGPSRLGASTLPAPQAARLAAAASNAPAGSLVTVQGTPIFASSALSRSALGSEKPIFLRVAVTPNAAVRYKTTLQVPSDMYLADVLEMICRKRQLASPDEWALIVPDKKIVAPLDRTVESLEGNHDLALVKRSSLGAQGGAGALTAQSTNPSASIFKRLSEPGQPRYNKAKDVASTYKSYTLNRKMPMSVGRHERTLTLDGDWVHIIPNESRATQLPAASFPISSVLSCAQSTKVPASFKLVTAKKRYDFEAGSPREAAEIVGEINKRMAGAVALLIVGCRRRVALYAELLARNARAREGEATAREENRNAGVRRRRELL</sequence>
<feature type="region of interest" description="Disordered" evidence="2">
    <location>
        <begin position="745"/>
        <end position="770"/>
    </location>
</feature>
<feature type="compositionally biased region" description="Low complexity" evidence="2">
    <location>
        <begin position="433"/>
        <end position="447"/>
    </location>
</feature>
<dbReference type="InterPro" id="IPR031313">
    <property type="entry name" value="Sin1_PH_dom"/>
</dbReference>
<gene>
    <name evidence="5" type="ORF">FA09DRAFT_345243</name>
</gene>
<evidence type="ECO:0000313" key="6">
    <source>
        <dbReference type="Proteomes" id="UP000245946"/>
    </source>
</evidence>
<comment type="similarity">
    <text evidence="1">Belongs to the SIN1 family.</text>
</comment>
<protein>
    <recommendedName>
        <fullName evidence="7">SIN1-domain-containing protein</fullName>
    </recommendedName>
</protein>
<dbReference type="GO" id="GO:0031932">
    <property type="term" value="C:TORC2 complex"/>
    <property type="evidence" value="ECO:0007669"/>
    <property type="project" value="InterPro"/>
</dbReference>
<dbReference type="STRING" id="58919.A0A316ZIH3"/>
<feature type="compositionally biased region" description="Low complexity" evidence="2">
    <location>
        <begin position="103"/>
        <end position="127"/>
    </location>
</feature>
<dbReference type="Gene3D" id="2.30.29.30">
    <property type="entry name" value="Pleckstrin-homology domain (PH domain)/Phosphotyrosine-binding domain (PTB)"/>
    <property type="match status" value="1"/>
</dbReference>
<dbReference type="EMBL" id="KZ819286">
    <property type="protein sequence ID" value="PWO00126.1"/>
    <property type="molecule type" value="Genomic_DNA"/>
</dbReference>
<feature type="compositionally biased region" description="Basic and acidic residues" evidence="2">
    <location>
        <begin position="307"/>
        <end position="321"/>
    </location>
</feature>
<reference evidence="5 6" key="1">
    <citation type="journal article" date="2018" name="Mol. Biol. Evol.">
        <title>Broad Genomic Sampling Reveals a Smut Pathogenic Ancestry of the Fungal Clade Ustilaginomycotina.</title>
        <authorList>
            <person name="Kijpornyongpan T."/>
            <person name="Mondo S.J."/>
            <person name="Barry K."/>
            <person name="Sandor L."/>
            <person name="Lee J."/>
            <person name="Lipzen A."/>
            <person name="Pangilinan J."/>
            <person name="LaButti K."/>
            <person name="Hainaut M."/>
            <person name="Henrissat B."/>
            <person name="Grigoriev I.V."/>
            <person name="Spatafora J.W."/>
            <person name="Aime M.C."/>
        </authorList>
    </citation>
    <scope>NUCLEOTIDE SEQUENCE [LARGE SCALE GENOMIC DNA]</scope>
    <source>
        <strain evidence="5 6">MCA 4186</strain>
    </source>
</reference>
<dbReference type="Pfam" id="PF16979">
    <property type="entry name" value="SIN1_PH"/>
    <property type="match status" value="1"/>
</dbReference>
<evidence type="ECO:0008006" key="7">
    <source>
        <dbReference type="Google" id="ProtNLM"/>
    </source>
</evidence>
<feature type="region of interest" description="Disordered" evidence="2">
    <location>
        <begin position="345"/>
        <end position="483"/>
    </location>
</feature>
<dbReference type="GO" id="GO:0005546">
    <property type="term" value="F:phosphatidylinositol-4,5-bisphosphate binding"/>
    <property type="evidence" value="ECO:0007669"/>
    <property type="project" value="TreeGrafter"/>
</dbReference>
<dbReference type="PANTHER" id="PTHR13335">
    <property type="entry name" value="TARGET OF RAPAMYCIN COMPLEX 2 SUBUNIT MAPKAP1"/>
    <property type="match status" value="1"/>
</dbReference>
<evidence type="ECO:0000259" key="3">
    <source>
        <dbReference type="Pfam" id="PF16978"/>
    </source>
</evidence>
<organism evidence="5 6">
    <name type="scientific">Tilletiopsis washingtonensis</name>
    <dbReference type="NCBI Taxonomy" id="58919"/>
    <lineage>
        <taxon>Eukaryota</taxon>
        <taxon>Fungi</taxon>
        <taxon>Dikarya</taxon>
        <taxon>Basidiomycota</taxon>
        <taxon>Ustilaginomycotina</taxon>
        <taxon>Exobasidiomycetes</taxon>
        <taxon>Entylomatales</taxon>
        <taxon>Entylomatales incertae sedis</taxon>
        <taxon>Tilletiopsis</taxon>
    </lineage>
</organism>
<feature type="compositionally biased region" description="Low complexity" evidence="2">
    <location>
        <begin position="248"/>
        <end position="267"/>
    </location>
</feature>
<dbReference type="Pfam" id="PF16978">
    <property type="entry name" value="CRIM"/>
    <property type="match status" value="1"/>
</dbReference>
<feature type="region of interest" description="Disordered" evidence="2">
    <location>
        <begin position="47"/>
        <end position="73"/>
    </location>
</feature>
<keyword evidence="6" id="KW-1185">Reference proteome</keyword>
<dbReference type="GO" id="GO:0005737">
    <property type="term" value="C:cytoplasm"/>
    <property type="evidence" value="ECO:0007669"/>
    <property type="project" value="TreeGrafter"/>
</dbReference>
<feature type="region of interest" description="Disordered" evidence="2">
    <location>
        <begin position="509"/>
        <end position="549"/>
    </location>
</feature>
<evidence type="ECO:0000313" key="5">
    <source>
        <dbReference type="EMBL" id="PWO00126.1"/>
    </source>
</evidence>
<dbReference type="InterPro" id="IPR011993">
    <property type="entry name" value="PH-like_dom_sf"/>
</dbReference>
<evidence type="ECO:0000259" key="4">
    <source>
        <dbReference type="Pfam" id="PF16979"/>
    </source>
</evidence>
<feature type="domain" description="CRIM" evidence="3">
    <location>
        <begin position="576"/>
        <end position="735"/>
    </location>
</feature>
<dbReference type="OrthoDB" id="241990at2759"/>
<proteinExistence type="inferred from homology"/>
<dbReference type="RefSeq" id="XP_025600404.1">
    <property type="nucleotide sequence ID" value="XM_025744680.1"/>
</dbReference>
<evidence type="ECO:0000256" key="2">
    <source>
        <dbReference type="SAM" id="MobiDB-lite"/>
    </source>
</evidence>
<feature type="region of interest" description="Disordered" evidence="2">
    <location>
        <begin position="153"/>
        <end position="193"/>
    </location>
</feature>
<feature type="compositionally biased region" description="Basic and acidic residues" evidence="2">
    <location>
        <begin position="1059"/>
        <end position="1070"/>
    </location>
</feature>
<accession>A0A316ZIH3</accession>
<evidence type="ECO:0000256" key="1">
    <source>
        <dbReference type="ARBA" id="ARBA00009407"/>
    </source>
</evidence>
<feature type="region of interest" description="Disordered" evidence="2">
    <location>
        <begin position="235"/>
        <end position="327"/>
    </location>
</feature>
<dbReference type="GO" id="GO:0005886">
    <property type="term" value="C:plasma membrane"/>
    <property type="evidence" value="ECO:0007669"/>
    <property type="project" value="TreeGrafter"/>
</dbReference>
<feature type="region of interest" description="Disordered" evidence="2">
    <location>
        <begin position="1059"/>
        <end position="1081"/>
    </location>
</feature>
<feature type="domain" description="SIN1-type PH" evidence="4">
    <location>
        <begin position="937"/>
        <end position="1030"/>
    </location>
</feature>
<dbReference type="GO" id="GO:0038203">
    <property type="term" value="P:TORC2 signaling"/>
    <property type="evidence" value="ECO:0007669"/>
    <property type="project" value="TreeGrafter"/>
</dbReference>
<dbReference type="AlphaFoldDB" id="A0A316ZIH3"/>
<feature type="region of interest" description="Disordered" evidence="2">
    <location>
        <begin position="101"/>
        <end position="129"/>
    </location>
</feature>
<dbReference type="Proteomes" id="UP000245946">
    <property type="component" value="Unassembled WGS sequence"/>
</dbReference>
<dbReference type="GeneID" id="37272224"/>
<dbReference type="InterPro" id="IPR031567">
    <property type="entry name" value="CRIM_dom"/>
</dbReference>
<dbReference type="PANTHER" id="PTHR13335:SF1">
    <property type="entry name" value="TARGET OF RAPAMYCIN COMPLEX 2 SUBUNIT MAPKAP1"/>
    <property type="match status" value="1"/>
</dbReference>
<name>A0A316ZIH3_9BASI</name>